<feature type="region of interest" description="Disordered" evidence="1">
    <location>
        <begin position="33"/>
        <end position="64"/>
    </location>
</feature>
<accession>A0ABV1UWE0</accession>
<dbReference type="Proteomes" id="UP001445472">
    <property type="component" value="Unassembled WGS sequence"/>
</dbReference>
<proteinExistence type="predicted"/>
<evidence type="ECO:0000256" key="1">
    <source>
        <dbReference type="SAM" id="MobiDB-lite"/>
    </source>
</evidence>
<dbReference type="EMBL" id="JBEPBX010000014">
    <property type="protein sequence ID" value="MER6615061.1"/>
    <property type="molecule type" value="Genomic_DNA"/>
</dbReference>
<dbReference type="Pfam" id="PF13822">
    <property type="entry name" value="ACC_epsilon"/>
    <property type="match status" value="1"/>
</dbReference>
<evidence type="ECO:0000313" key="2">
    <source>
        <dbReference type="EMBL" id="MER6615061.1"/>
    </source>
</evidence>
<protein>
    <submittedName>
        <fullName evidence="2">Acyl-CoA carboxylase epsilon subunit</fullName>
    </submittedName>
</protein>
<comment type="caution">
    <text evidence="2">The sequence shown here is derived from an EMBL/GenBank/DDBJ whole genome shotgun (WGS) entry which is preliminary data.</text>
</comment>
<organism evidence="2 3">
    <name type="scientific">Streptomyces xantholiticus</name>
    <dbReference type="NCBI Taxonomy" id="68285"/>
    <lineage>
        <taxon>Bacteria</taxon>
        <taxon>Bacillati</taxon>
        <taxon>Actinomycetota</taxon>
        <taxon>Actinomycetes</taxon>
        <taxon>Kitasatosporales</taxon>
        <taxon>Streptomycetaceae</taxon>
        <taxon>Streptomyces</taxon>
    </lineage>
</organism>
<dbReference type="RefSeq" id="WP_351976730.1">
    <property type="nucleotide sequence ID" value="NZ_JBEPBX010000014.1"/>
</dbReference>
<feature type="compositionally biased region" description="Pro residues" evidence="1">
    <location>
        <begin position="48"/>
        <end position="58"/>
    </location>
</feature>
<gene>
    <name evidence="2" type="ORF">ABT276_17155</name>
</gene>
<sequence length="64" mass="6555">MSGPVELAVVSGSPTPEELCAVLVAVRLATAPAEAATHPKSVRRTDPWPVPRSAPPVSPVSWAG</sequence>
<dbReference type="InterPro" id="IPR032716">
    <property type="entry name" value="ACC_epsilon"/>
</dbReference>
<name>A0ABV1UWE0_9ACTN</name>
<keyword evidence="3" id="KW-1185">Reference proteome</keyword>
<evidence type="ECO:0000313" key="3">
    <source>
        <dbReference type="Proteomes" id="UP001445472"/>
    </source>
</evidence>
<reference evidence="2 3" key="1">
    <citation type="submission" date="2024-06" db="EMBL/GenBank/DDBJ databases">
        <title>The Natural Products Discovery Center: Release of the First 8490 Sequenced Strains for Exploring Actinobacteria Biosynthetic Diversity.</title>
        <authorList>
            <person name="Kalkreuter E."/>
            <person name="Kautsar S.A."/>
            <person name="Yang D."/>
            <person name="Bader C.D."/>
            <person name="Teijaro C.N."/>
            <person name="Fluegel L."/>
            <person name="Davis C.M."/>
            <person name="Simpson J.R."/>
            <person name="Lauterbach L."/>
            <person name="Steele A.D."/>
            <person name="Gui C."/>
            <person name="Meng S."/>
            <person name="Li G."/>
            <person name="Viehrig K."/>
            <person name="Ye F."/>
            <person name="Su P."/>
            <person name="Kiefer A.F."/>
            <person name="Nichols A."/>
            <person name="Cepeda A.J."/>
            <person name="Yan W."/>
            <person name="Fan B."/>
            <person name="Jiang Y."/>
            <person name="Adhikari A."/>
            <person name="Zheng C.-J."/>
            <person name="Schuster L."/>
            <person name="Cowan T.M."/>
            <person name="Smanski M.J."/>
            <person name="Chevrette M.G."/>
            <person name="De Carvalho L.P.S."/>
            <person name="Shen B."/>
        </authorList>
    </citation>
    <scope>NUCLEOTIDE SEQUENCE [LARGE SCALE GENOMIC DNA]</scope>
    <source>
        <strain evidence="2 3">NPDC000837</strain>
    </source>
</reference>